<dbReference type="EMBL" id="OA882049">
    <property type="protein sequence ID" value="CAD7272236.1"/>
    <property type="molecule type" value="Genomic_DNA"/>
</dbReference>
<dbReference type="AlphaFoldDB" id="A0A7R9BCS3"/>
<dbReference type="EMBL" id="CAJPEX010000012">
    <property type="protein sequence ID" value="CAG0912388.1"/>
    <property type="molecule type" value="Genomic_DNA"/>
</dbReference>
<proteinExistence type="predicted"/>
<evidence type="ECO:0000313" key="1">
    <source>
        <dbReference type="EMBL" id="CAD7272236.1"/>
    </source>
</evidence>
<keyword evidence="2" id="KW-1185">Reference proteome</keyword>
<gene>
    <name evidence="1" type="ORF">NMOB1V02_LOCUS178</name>
</gene>
<protein>
    <submittedName>
        <fullName evidence="1">Uncharacterized protein</fullName>
    </submittedName>
</protein>
<evidence type="ECO:0000313" key="2">
    <source>
        <dbReference type="Proteomes" id="UP000678499"/>
    </source>
</evidence>
<accession>A0A7R9BCS3</accession>
<sequence length="66" mass="7376">MAAEKVREPQSGHAVMQLLEGLESLVNKLPDETSDKELRSYCALLEDTARIADTLARLLEMYSVEP</sequence>
<dbReference type="Proteomes" id="UP000678499">
    <property type="component" value="Unassembled WGS sequence"/>
</dbReference>
<reference evidence="1" key="1">
    <citation type="submission" date="2020-11" db="EMBL/GenBank/DDBJ databases">
        <authorList>
            <person name="Tran Van P."/>
        </authorList>
    </citation>
    <scope>NUCLEOTIDE SEQUENCE</scope>
</reference>
<organism evidence="1">
    <name type="scientific">Notodromas monacha</name>
    <dbReference type="NCBI Taxonomy" id="399045"/>
    <lineage>
        <taxon>Eukaryota</taxon>
        <taxon>Metazoa</taxon>
        <taxon>Ecdysozoa</taxon>
        <taxon>Arthropoda</taxon>
        <taxon>Crustacea</taxon>
        <taxon>Oligostraca</taxon>
        <taxon>Ostracoda</taxon>
        <taxon>Podocopa</taxon>
        <taxon>Podocopida</taxon>
        <taxon>Cypridocopina</taxon>
        <taxon>Cypridoidea</taxon>
        <taxon>Cyprididae</taxon>
        <taxon>Notodromas</taxon>
    </lineage>
</organism>
<name>A0A7R9BCS3_9CRUS</name>